<keyword evidence="2" id="KW-1185">Reference proteome</keyword>
<proteinExistence type="predicted"/>
<comment type="caution">
    <text evidence="1">The sequence shown here is derived from an EMBL/GenBank/DDBJ whole genome shotgun (WGS) entry which is preliminary data.</text>
</comment>
<organism evidence="1 2">
    <name type="scientific">Sphaerodactylus townsendi</name>
    <dbReference type="NCBI Taxonomy" id="933632"/>
    <lineage>
        <taxon>Eukaryota</taxon>
        <taxon>Metazoa</taxon>
        <taxon>Chordata</taxon>
        <taxon>Craniata</taxon>
        <taxon>Vertebrata</taxon>
        <taxon>Euteleostomi</taxon>
        <taxon>Lepidosauria</taxon>
        <taxon>Squamata</taxon>
        <taxon>Bifurcata</taxon>
        <taxon>Gekkota</taxon>
        <taxon>Sphaerodactylidae</taxon>
        <taxon>Sphaerodactylus</taxon>
    </lineage>
</organism>
<gene>
    <name evidence="1" type="ORF">K3G42_018808</name>
</gene>
<dbReference type="EMBL" id="CM037616">
    <property type="protein sequence ID" value="KAH7992059.1"/>
    <property type="molecule type" value="Genomic_DNA"/>
</dbReference>
<sequence length="104" mass="12065">MEIDGAERMKKRACELASGFTSRRLLMTCSLMDKHSQRLFMSRRQNVLTSVHADVLGEGVQRLSDDVRMFARVTETHLYLEQCYVFSVKANPVRQTDDSIIKYF</sequence>
<accession>A0ACB8EHN6</accession>
<evidence type="ECO:0000313" key="1">
    <source>
        <dbReference type="EMBL" id="KAH7992059.1"/>
    </source>
</evidence>
<name>A0ACB8EHN6_9SAUR</name>
<reference evidence="1" key="1">
    <citation type="submission" date="2021-08" db="EMBL/GenBank/DDBJ databases">
        <title>The first chromosome-level gecko genome reveals the dynamic sex chromosomes of Neotropical dwarf geckos (Sphaerodactylidae: Sphaerodactylus).</title>
        <authorList>
            <person name="Pinto B.J."/>
            <person name="Keating S.E."/>
            <person name="Gamble T."/>
        </authorList>
    </citation>
    <scope>NUCLEOTIDE SEQUENCE</scope>
    <source>
        <strain evidence="1">TG3544</strain>
    </source>
</reference>
<evidence type="ECO:0000313" key="2">
    <source>
        <dbReference type="Proteomes" id="UP000827872"/>
    </source>
</evidence>
<protein>
    <submittedName>
        <fullName evidence="1">Uncharacterized protein</fullName>
    </submittedName>
</protein>
<dbReference type="Proteomes" id="UP000827872">
    <property type="component" value="Linkage Group LG03"/>
</dbReference>